<keyword evidence="4" id="KW-0238">DNA-binding</keyword>
<dbReference type="InterPro" id="IPR046347">
    <property type="entry name" value="bZIP_sf"/>
</dbReference>
<name>A0A9N9CX35_9GLOM</name>
<evidence type="ECO:0000313" key="9">
    <source>
        <dbReference type="Proteomes" id="UP000789831"/>
    </source>
</evidence>
<keyword evidence="3" id="KW-0805">Transcription regulation</keyword>
<dbReference type="AlphaFoldDB" id="A0A9N9CX35"/>
<reference evidence="8" key="1">
    <citation type="submission" date="2021-06" db="EMBL/GenBank/DDBJ databases">
        <authorList>
            <person name="Kallberg Y."/>
            <person name="Tangrot J."/>
            <person name="Rosling A."/>
        </authorList>
    </citation>
    <scope>NUCLEOTIDE SEQUENCE</scope>
    <source>
        <strain evidence="8">MT106</strain>
    </source>
</reference>
<dbReference type="SUPFAM" id="SSF57959">
    <property type="entry name" value="Leucine zipper domain"/>
    <property type="match status" value="1"/>
</dbReference>
<keyword evidence="6" id="KW-0539">Nucleus</keyword>
<evidence type="ECO:0000256" key="5">
    <source>
        <dbReference type="ARBA" id="ARBA00023163"/>
    </source>
</evidence>
<proteinExistence type="inferred from homology"/>
<dbReference type="Proteomes" id="UP000789831">
    <property type="component" value="Unassembled WGS sequence"/>
</dbReference>
<dbReference type="PROSITE" id="PS50217">
    <property type="entry name" value="BZIP"/>
    <property type="match status" value="1"/>
</dbReference>
<dbReference type="GO" id="GO:0005634">
    <property type="term" value="C:nucleus"/>
    <property type="evidence" value="ECO:0007669"/>
    <property type="project" value="UniProtKB-SubCell"/>
</dbReference>
<dbReference type="PANTHER" id="PTHR47416">
    <property type="entry name" value="BASIC-LEUCINE ZIPPER TRANSCRIPTION FACTOR F-RELATED"/>
    <property type="match status" value="1"/>
</dbReference>
<evidence type="ECO:0000256" key="6">
    <source>
        <dbReference type="ARBA" id="ARBA00023242"/>
    </source>
</evidence>
<dbReference type="EMBL" id="CAJVPL010002620">
    <property type="protein sequence ID" value="CAG8615601.1"/>
    <property type="molecule type" value="Genomic_DNA"/>
</dbReference>
<dbReference type="GO" id="GO:0003700">
    <property type="term" value="F:DNA-binding transcription factor activity"/>
    <property type="evidence" value="ECO:0007669"/>
    <property type="project" value="InterPro"/>
</dbReference>
<evidence type="ECO:0000256" key="4">
    <source>
        <dbReference type="ARBA" id="ARBA00023125"/>
    </source>
</evidence>
<evidence type="ECO:0000256" key="2">
    <source>
        <dbReference type="ARBA" id="ARBA00007163"/>
    </source>
</evidence>
<evidence type="ECO:0000256" key="3">
    <source>
        <dbReference type="ARBA" id="ARBA00023015"/>
    </source>
</evidence>
<dbReference type="OrthoDB" id="295274at2759"/>
<dbReference type="InterPro" id="IPR004827">
    <property type="entry name" value="bZIP"/>
</dbReference>
<dbReference type="Pfam" id="PF00170">
    <property type="entry name" value="bZIP_1"/>
    <property type="match status" value="1"/>
</dbReference>
<feature type="domain" description="BZIP" evidence="7">
    <location>
        <begin position="133"/>
        <end position="179"/>
    </location>
</feature>
<accession>A0A9N9CX35</accession>
<evidence type="ECO:0000256" key="1">
    <source>
        <dbReference type="ARBA" id="ARBA00004123"/>
    </source>
</evidence>
<comment type="subcellular location">
    <subcellularLocation>
        <location evidence="1">Nucleus</location>
    </subcellularLocation>
</comment>
<organism evidence="8 9">
    <name type="scientific">Ambispora gerdemannii</name>
    <dbReference type="NCBI Taxonomy" id="144530"/>
    <lineage>
        <taxon>Eukaryota</taxon>
        <taxon>Fungi</taxon>
        <taxon>Fungi incertae sedis</taxon>
        <taxon>Mucoromycota</taxon>
        <taxon>Glomeromycotina</taxon>
        <taxon>Glomeromycetes</taxon>
        <taxon>Archaeosporales</taxon>
        <taxon>Ambisporaceae</taxon>
        <taxon>Ambispora</taxon>
    </lineage>
</organism>
<dbReference type="SMART" id="SM00338">
    <property type="entry name" value="BRLZ"/>
    <property type="match status" value="1"/>
</dbReference>
<gene>
    <name evidence="8" type="ORF">AGERDE_LOCUS9813</name>
</gene>
<comment type="caution">
    <text evidence="8">The sequence shown here is derived from an EMBL/GenBank/DDBJ whole genome shotgun (WGS) entry which is preliminary data.</text>
</comment>
<keyword evidence="5" id="KW-0804">Transcription</keyword>
<dbReference type="CDD" id="cd14690">
    <property type="entry name" value="bZIP_CREB1"/>
    <property type="match status" value="1"/>
</dbReference>
<evidence type="ECO:0000259" key="7">
    <source>
        <dbReference type="PROSITE" id="PS50217"/>
    </source>
</evidence>
<protein>
    <submittedName>
        <fullName evidence="8">10616_t:CDS:1</fullName>
    </submittedName>
</protein>
<evidence type="ECO:0000313" key="8">
    <source>
        <dbReference type="EMBL" id="CAG8615601.1"/>
    </source>
</evidence>
<dbReference type="PANTHER" id="PTHR47416:SF8">
    <property type="entry name" value="BASIC-LEUCINE ZIPPER TRANSCRIPTION FACTOR E-RELATED"/>
    <property type="match status" value="1"/>
</dbReference>
<sequence length="211" mass="23930">MEDKRQHAINEQFPQEAVDTNKKINTIFLLPPPTLPQGANFAHQIPTLPSSLISCALPPLHLTSVASNADHTLPPIAFYDNIRENVLPPNTYYSAYHNEICNNFSSASPSQTSDFKVSSTSKTIASTSFTTDEERHQRRLELNRLAAKQSRERKKIYVSTLESRAYRLEEENAMLKSSIRHAGERLMSMNLGIADNHRLHLLIVDLKRKLH</sequence>
<dbReference type="GO" id="GO:0003677">
    <property type="term" value="F:DNA binding"/>
    <property type="evidence" value="ECO:0007669"/>
    <property type="project" value="UniProtKB-KW"/>
</dbReference>
<keyword evidence="9" id="KW-1185">Reference proteome</keyword>
<comment type="similarity">
    <text evidence="2">Belongs to the bZIP family.</text>
</comment>
<dbReference type="Gene3D" id="1.20.5.170">
    <property type="match status" value="1"/>
</dbReference>